<dbReference type="Pfam" id="PF02406">
    <property type="entry name" value="MmoB_DmpM"/>
    <property type="match status" value="1"/>
</dbReference>
<dbReference type="InterPro" id="IPR003454">
    <property type="entry name" value="MOase_MmoB_DmpM"/>
</dbReference>
<sequence>MNAPASLQPVFIALQANNDTLPIVEAIQADNPHAVVQDYPAMVKIDAPGSLVIRRASIEERIGRDFDLRELQLNLISLSGGIDETDDEFILQWKAA</sequence>
<evidence type="ECO:0000313" key="3">
    <source>
        <dbReference type="Proteomes" id="UP000000366"/>
    </source>
</evidence>
<name>A2SL21_METPP</name>
<dbReference type="Proteomes" id="UP000000366">
    <property type="component" value="Chromosome"/>
</dbReference>
<evidence type="ECO:0000256" key="1">
    <source>
        <dbReference type="ARBA" id="ARBA00006313"/>
    </source>
</evidence>
<dbReference type="eggNOG" id="ENOG5032S7J">
    <property type="taxonomic scope" value="Bacteria"/>
</dbReference>
<evidence type="ECO:0000313" key="2">
    <source>
        <dbReference type="EMBL" id="ABM96260.1"/>
    </source>
</evidence>
<gene>
    <name evidence="2" type="primary">dmpM</name>
    <name evidence="2" type="ordered locus">Mpe_A3307</name>
</gene>
<dbReference type="AlphaFoldDB" id="A2SL21"/>
<dbReference type="InterPro" id="IPR036889">
    <property type="entry name" value="mOase_MmoB_DmpM_sf"/>
</dbReference>
<dbReference type="Gene3D" id="3.90.56.10">
    <property type="entry name" value="Monooxygenase component MmoB/DmpM"/>
    <property type="match status" value="1"/>
</dbReference>
<dbReference type="EMBL" id="CP000555">
    <property type="protein sequence ID" value="ABM96260.1"/>
    <property type="molecule type" value="Genomic_DNA"/>
</dbReference>
<reference evidence="2 3" key="1">
    <citation type="journal article" date="2007" name="J. Bacteriol.">
        <title>Whole-genome analysis of the methyl tert-butyl ether-degrading beta-proteobacterium Methylibium petroleiphilum PM1.</title>
        <authorList>
            <person name="Kane S.R."/>
            <person name="Chakicherla A.Y."/>
            <person name="Chain P.S.G."/>
            <person name="Schmidt R."/>
            <person name="Shin M.W."/>
            <person name="Legler T.C."/>
            <person name="Scow K.M."/>
            <person name="Larimer F.W."/>
            <person name="Lucas S.M."/>
            <person name="Richardson P.M."/>
            <person name="Hristova K.R."/>
        </authorList>
    </citation>
    <scope>NUCLEOTIDE SEQUENCE [LARGE SCALE GENOMIC DNA]</scope>
    <source>
        <strain evidence="3">ATCC BAA-1232 / LMG 22953 / PM1</strain>
    </source>
</reference>
<dbReference type="RefSeq" id="WP_011830882.1">
    <property type="nucleotide sequence ID" value="NC_008825.1"/>
</dbReference>
<proteinExistence type="inferred from homology"/>
<dbReference type="HOGENOM" id="CLU_148539_2_0_4"/>
<protein>
    <submittedName>
        <fullName evidence="2">Phenol hydrolase activator</fullName>
    </submittedName>
</protein>
<comment type="similarity">
    <text evidence="1">Belongs to the TmoD/XamoD family.</text>
</comment>
<dbReference type="GO" id="GO:0016787">
    <property type="term" value="F:hydrolase activity"/>
    <property type="evidence" value="ECO:0007669"/>
    <property type="project" value="UniProtKB-KW"/>
</dbReference>
<dbReference type="GO" id="GO:0004497">
    <property type="term" value="F:monooxygenase activity"/>
    <property type="evidence" value="ECO:0007669"/>
    <property type="project" value="InterPro"/>
</dbReference>
<dbReference type="SUPFAM" id="SSF56029">
    <property type="entry name" value="Monooxygenase (hydroxylase) regulatory protein"/>
    <property type="match status" value="1"/>
</dbReference>
<dbReference type="STRING" id="420662.Mpe_A3307"/>
<keyword evidence="2" id="KW-0378">Hydrolase</keyword>
<accession>A2SL21</accession>
<keyword evidence="3" id="KW-1185">Reference proteome</keyword>
<organism evidence="2 3">
    <name type="scientific">Methylibium petroleiphilum (strain ATCC BAA-1232 / LMG 22953 / PM1)</name>
    <dbReference type="NCBI Taxonomy" id="420662"/>
    <lineage>
        <taxon>Bacteria</taxon>
        <taxon>Pseudomonadati</taxon>
        <taxon>Pseudomonadota</taxon>
        <taxon>Betaproteobacteria</taxon>
        <taxon>Burkholderiales</taxon>
        <taxon>Sphaerotilaceae</taxon>
        <taxon>Methylibium</taxon>
    </lineage>
</organism>
<dbReference type="KEGG" id="mpt:Mpe_A3307"/>